<feature type="region of interest" description="Disordered" evidence="3">
    <location>
        <begin position="1"/>
        <end position="23"/>
    </location>
</feature>
<dbReference type="GO" id="GO:0003700">
    <property type="term" value="F:DNA-binding transcription factor activity"/>
    <property type="evidence" value="ECO:0007669"/>
    <property type="project" value="TreeGrafter"/>
</dbReference>
<name>A0A4R3V4C6_9BURK</name>
<accession>A0A4R3V4C6</accession>
<protein>
    <submittedName>
        <fullName evidence="5">TetR family transcriptional regulator</fullName>
    </submittedName>
</protein>
<evidence type="ECO:0000259" key="4">
    <source>
        <dbReference type="PROSITE" id="PS50977"/>
    </source>
</evidence>
<proteinExistence type="predicted"/>
<dbReference type="RefSeq" id="WP_132477050.1">
    <property type="nucleotide sequence ID" value="NZ_JBEBWM010000001.1"/>
</dbReference>
<evidence type="ECO:0000256" key="1">
    <source>
        <dbReference type="ARBA" id="ARBA00023125"/>
    </source>
</evidence>
<dbReference type="SUPFAM" id="SSF48498">
    <property type="entry name" value="Tetracyclin repressor-like, C-terminal domain"/>
    <property type="match status" value="1"/>
</dbReference>
<feature type="DNA-binding region" description="H-T-H motif" evidence="2">
    <location>
        <begin position="51"/>
        <end position="70"/>
    </location>
</feature>
<dbReference type="SUPFAM" id="SSF46689">
    <property type="entry name" value="Homeodomain-like"/>
    <property type="match status" value="1"/>
</dbReference>
<dbReference type="InterPro" id="IPR039536">
    <property type="entry name" value="TetR_C_Proteobacteria"/>
</dbReference>
<dbReference type="GO" id="GO:0000976">
    <property type="term" value="F:transcription cis-regulatory region binding"/>
    <property type="evidence" value="ECO:0007669"/>
    <property type="project" value="TreeGrafter"/>
</dbReference>
<dbReference type="Pfam" id="PF00440">
    <property type="entry name" value="TetR_N"/>
    <property type="match status" value="1"/>
</dbReference>
<dbReference type="InterPro" id="IPR009057">
    <property type="entry name" value="Homeodomain-like_sf"/>
</dbReference>
<evidence type="ECO:0000313" key="5">
    <source>
        <dbReference type="EMBL" id="TCU98381.1"/>
    </source>
</evidence>
<organism evidence="5 6">
    <name type="scientific">Paracandidimonas soli</name>
    <dbReference type="NCBI Taxonomy" id="1917182"/>
    <lineage>
        <taxon>Bacteria</taxon>
        <taxon>Pseudomonadati</taxon>
        <taxon>Pseudomonadota</taxon>
        <taxon>Betaproteobacteria</taxon>
        <taxon>Burkholderiales</taxon>
        <taxon>Alcaligenaceae</taxon>
        <taxon>Paracandidimonas</taxon>
    </lineage>
</organism>
<keyword evidence="1 2" id="KW-0238">DNA-binding</keyword>
<dbReference type="OrthoDB" id="116240at2"/>
<dbReference type="Pfam" id="PF14246">
    <property type="entry name" value="TetR_C_7"/>
    <property type="match status" value="1"/>
</dbReference>
<dbReference type="EMBL" id="SMBX01000005">
    <property type="protein sequence ID" value="TCU98381.1"/>
    <property type="molecule type" value="Genomic_DNA"/>
</dbReference>
<dbReference type="PANTHER" id="PTHR30055">
    <property type="entry name" value="HTH-TYPE TRANSCRIPTIONAL REGULATOR RUTR"/>
    <property type="match status" value="1"/>
</dbReference>
<feature type="domain" description="HTH tetR-type" evidence="4">
    <location>
        <begin position="28"/>
        <end position="88"/>
    </location>
</feature>
<dbReference type="PANTHER" id="PTHR30055:SF223">
    <property type="entry name" value="HTH-TYPE TRANSCRIPTIONAL REGULATOR UIDR"/>
    <property type="match status" value="1"/>
</dbReference>
<evidence type="ECO:0000256" key="3">
    <source>
        <dbReference type="SAM" id="MobiDB-lite"/>
    </source>
</evidence>
<gene>
    <name evidence="5" type="ORF">EV686_10578</name>
</gene>
<dbReference type="InterPro" id="IPR050109">
    <property type="entry name" value="HTH-type_TetR-like_transc_reg"/>
</dbReference>
<sequence>MTTNSRAANAAETDASSRRRKRVRLSPEVRSRQLLDAALIEFSQRGYAATRIEDIARREGLSKSGVYAHYGSKEEIFKALLDRALCPLEADLLTIPENADMEAVADRFIDTAYARLSDPAIVSTLRLMIAESSRMPGLIQRWYREVVLPYHHAQARILQDAIDRGAIRRSALTDNFALAYAPAVYAAIMEIAYQGNPVPGGAASFREAHRQMMRALLKAP</sequence>
<reference evidence="5 6" key="1">
    <citation type="submission" date="2019-03" db="EMBL/GenBank/DDBJ databases">
        <title>Genomic Encyclopedia of Type Strains, Phase IV (KMG-IV): sequencing the most valuable type-strain genomes for metagenomic binning, comparative biology and taxonomic classification.</title>
        <authorList>
            <person name="Goeker M."/>
        </authorList>
    </citation>
    <scope>NUCLEOTIDE SEQUENCE [LARGE SCALE GENOMIC DNA]</scope>
    <source>
        <strain evidence="5 6">DSM 100048</strain>
    </source>
</reference>
<dbReference type="PROSITE" id="PS50977">
    <property type="entry name" value="HTH_TETR_2"/>
    <property type="match status" value="1"/>
</dbReference>
<dbReference type="InterPro" id="IPR036271">
    <property type="entry name" value="Tet_transcr_reg_TetR-rel_C_sf"/>
</dbReference>
<evidence type="ECO:0000313" key="6">
    <source>
        <dbReference type="Proteomes" id="UP000294692"/>
    </source>
</evidence>
<dbReference type="Gene3D" id="1.10.357.10">
    <property type="entry name" value="Tetracycline Repressor, domain 2"/>
    <property type="match status" value="1"/>
</dbReference>
<dbReference type="InterPro" id="IPR001647">
    <property type="entry name" value="HTH_TetR"/>
</dbReference>
<dbReference type="Proteomes" id="UP000294692">
    <property type="component" value="Unassembled WGS sequence"/>
</dbReference>
<dbReference type="PRINTS" id="PR00455">
    <property type="entry name" value="HTHTETR"/>
</dbReference>
<comment type="caution">
    <text evidence="5">The sequence shown here is derived from an EMBL/GenBank/DDBJ whole genome shotgun (WGS) entry which is preliminary data.</text>
</comment>
<keyword evidence="6" id="KW-1185">Reference proteome</keyword>
<dbReference type="AlphaFoldDB" id="A0A4R3V4C6"/>
<evidence type="ECO:0000256" key="2">
    <source>
        <dbReference type="PROSITE-ProRule" id="PRU00335"/>
    </source>
</evidence>